<accession>A0A4Y7QAS6</accession>
<gene>
    <name evidence="1" type="ORF">BD410DRAFT_786450</name>
</gene>
<protein>
    <submittedName>
        <fullName evidence="1">Uncharacterized protein</fullName>
    </submittedName>
</protein>
<proteinExistence type="predicted"/>
<organism evidence="1 2">
    <name type="scientific">Rickenella mellea</name>
    <dbReference type="NCBI Taxonomy" id="50990"/>
    <lineage>
        <taxon>Eukaryota</taxon>
        <taxon>Fungi</taxon>
        <taxon>Dikarya</taxon>
        <taxon>Basidiomycota</taxon>
        <taxon>Agaricomycotina</taxon>
        <taxon>Agaricomycetes</taxon>
        <taxon>Hymenochaetales</taxon>
        <taxon>Rickenellaceae</taxon>
        <taxon>Rickenella</taxon>
    </lineage>
</organism>
<dbReference type="AlphaFoldDB" id="A0A4Y7QAS6"/>
<evidence type="ECO:0000313" key="1">
    <source>
        <dbReference type="EMBL" id="TDL24338.1"/>
    </source>
</evidence>
<dbReference type="VEuPathDB" id="FungiDB:BD410DRAFT_786450"/>
<evidence type="ECO:0000313" key="2">
    <source>
        <dbReference type="Proteomes" id="UP000294933"/>
    </source>
</evidence>
<keyword evidence="2" id="KW-1185">Reference proteome</keyword>
<dbReference type="EMBL" id="ML170167">
    <property type="protein sequence ID" value="TDL24338.1"/>
    <property type="molecule type" value="Genomic_DNA"/>
</dbReference>
<dbReference type="Proteomes" id="UP000294933">
    <property type="component" value="Unassembled WGS sequence"/>
</dbReference>
<sequence length="384" mass="43805">MFDRHRLRVLSSCYPPFECPRASQPGGVLRIVTEASNLTDSYLDTLFAPFEGGAESTFHESLDHVNFDGNREELDRLDHQIGITRMQVEILRLSLERARERHAELEVSRIKVVDSSNLLLDTPDELLHPEQVCGTNPAGRLPAEIISKIFSFLLELNPSQSLREDKTLETYFHSASVLLPHKLFVTPLGDHEDMHRLHKELSDRGKVKFDVHISPPSKPSNHDTSGHHDTVGFALTYPHNWFGLMVQGMSLGDAVVVLRRCEQVLPELRQLRLQNSDFSHDSRPLSPWSEGCEPVAQRLWCAEVEHAYLPLLGGRLTNVEELTVVMLSSHHHNPNTNIYKNFHSLRNSLYAVTMTITFFPTMHFVLISPISRRSDWNILHLKLL</sequence>
<reference evidence="1 2" key="1">
    <citation type="submission" date="2018-06" db="EMBL/GenBank/DDBJ databases">
        <title>A transcriptomic atlas of mushroom development highlights an independent origin of complex multicellularity.</title>
        <authorList>
            <consortium name="DOE Joint Genome Institute"/>
            <person name="Krizsan K."/>
            <person name="Almasi E."/>
            <person name="Merenyi Z."/>
            <person name="Sahu N."/>
            <person name="Viragh M."/>
            <person name="Koszo T."/>
            <person name="Mondo S."/>
            <person name="Kiss B."/>
            <person name="Balint B."/>
            <person name="Kues U."/>
            <person name="Barry K."/>
            <person name="Hegedus J.C."/>
            <person name="Henrissat B."/>
            <person name="Johnson J."/>
            <person name="Lipzen A."/>
            <person name="Ohm R."/>
            <person name="Nagy I."/>
            <person name="Pangilinan J."/>
            <person name="Yan J."/>
            <person name="Xiong Y."/>
            <person name="Grigoriev I.V."/>
            <person name="Hibbett D.S."/>
            <person name="Nagy L.G."/>
        </authorList>
    </citation>
    <scope>NUCLEOTIDE SEQUENCE [LARGE SCALE GENOMIC DNA]</scope>
    <source>
        <strain evidence="1 2">SZMC22713</strain>
    </source>
</reference>
<name>A0A4Y7QAS6_9AGAM</name>